<dbReference type="InterPro" id="IPR006253">
    <property type="entry name" value="Malate_synthG"/>
</dbReference>
<evidence type="ECO:0000313" key="2">
    <source>
        <dbReference type="EMBL" id="MBL4913816.1"/>
    </source>
</evidence>
<keyword evidence="3" id="KW-1185">Reference proteome</keyword>
<dbReference type="RefSeq" id="WP_202722075.1">
    <property type="nucleotide sequence ID" value="NZ_BPEX01000005.1"/>
</dbReference>
<dbReference type="EMBL" id="JAESVD010000006">
    <property type="protein sequence ID" value="MBL4913816.1"/>
    <property type="molecule type" value="Genomic_DNA"/>
</dbReference>
<dbReference type="NCBIfam" id="NF006511">
    <property type="entry name" value="PRK08951.1"/>
    <property type="match status" value="1"/>
</dbReference>
<sequence>MDISTINSTQVNQNNNFIGAELVDVDLVKVATSCDTTAPCAKTFLDAKFPLAKGSHKNACSYVVYYSQLLIFMADGSQTGLRFPKQFVALTGHKSEPSAILLRDRGTHVELSFDRKQPNRGQDLANIKDIQLQGHDYWISLINIENTATVTAIQEREFTAKDGSEYLVKNQY</sequence>
<dbReference type="InterPro" id="IPR048357">
    <property type="entry name" value="MSG_insertion"/>
</dbReference>
<evidence type="ECO:0000313" key="3">
    <source>
        <dbReference type="Proteomes" id="UP000604898"/>
    </source>
</evidence>
<evidence type="ECO:0000259" key="1">
    <source>
        <dbReference type="Pfam" id="PF20658"/>
    </source>
</evidence>
<proteinExistence type="predicted"/>
<reference evidence="2 3" key="1">
    <citation type="submission" date="2021-01" db="EMBL/GenBank/DDBJ databases">
        <title>Genome sequence of Shewanella schlegeliana JCM 11561.</title>
        <authorList>
            <person name="Zhang H."/>
            <person name="Li C."/>
        </authorList>
    </citation>
    <scope>NUCLEOTIDE SEQUENCE [LARGE SCALE GENOMIC DNA]</scope>
    <source>
        <strain evidence="2 3">JCM 11561</strain>
    </source>
</reference>
<accession>A0ABS1SZ45</accession>
<feature type="domain" description="Malate synthase G alpha-beta insertion" evidence="1">
    <location>
        <begin position="41"/>
        <end position="103"/>
    </location>
</feature>
<dbReference type="SUPFAM" id="SSF51645">
    <property type="entry name" value="Malate synthase G"/>
    <property type="match status" value="1"/>
</dbReference>
<dbReference type="Proteomes" id="UP000604898">
    <property type="component" value="Unassembled WGS sequence"/>
</dbReference>
<name>A0ABS1SZ45_9GAMM</name>
<dbReference type="Pfam" id="PF20658">
    <property type="entry name" value="MSG_insertion"/>
    <property type="match status" value="1"/>
</dbReference>
<dbReference type="PANTHER" id="PTHR42739">
    <property type="entry name" value="MALATE SYNTHASE G"/>
    <property type="match status" value="1"/>
</dbReference>
<protein>
    <submittedName>
        <fullName evidence="2">Malate synthase</fullName>
    </submittedName>
</protein>
<dbReference type="InterPro" id="IPR011076">
    <property type="entry name" value="Malate_synth_sf"/>
</dbReference>
<comment type="caution">
    <text evidence="2">The sequence shown here is derived from an EMBL/GenBank/DDBJ whole genome shotgun (WGS) entry which is preliminary data.</text>
</comment>
<dbReference type="PANTHER" id="PTHR42739:SF1">
    <property type="entry name" value="MALATE SYNTHASE G"/>
    <property type="match status" value="1"/>
</dbReference>
<organism evidence="2 3">
    <name type="scientific">Shewanella schlegeliana</name>
    <dbReference type="NCBI Taxonomy" id="190308"/>
    <lineage>
        <taxon>Bacteria</taxon>
        <taxon>Pseudomonadati</taxon>
        <taxon>Pseudomonadota</taxon>
        <taxon>Gammaproteobacteria</taxon>
        <taxon>Alteromonadales</taxon>
        <taxon>Shewanellaceae</taxon>
        <taxon>Shewanella</taxon>
    </lineage>
</organism>
<gene>
    <name evidence="2" type="ORF">JMA39_11865</name>
</gene>
<dbReference type="Gene3D" id="2.170.170.11">
    <property type="entry name" value="Malate synthase G - maily-beta sub-domain"/>
    <property type="match status" value="1"/>
</dbReference>